<proteinExistence type="predicted"/>
<accession>A0A7R9JPH5</accession>
<dbReference type="EMBL" id="OE839200">
    <property type="protein sequence ID" value="CAD7586120.1"/>
    <property type="molecule type" value="Genomic_DNA"/>
</dbReference>
<gene>
    <name evidence="1" type="ORF">TGEB3V08_LOCUS544</name>
</gene>
<protein>
    <submittedName>
        <fullName evidence="1">Uncharacterized protein</fullName>
    </submittedName>
</protein>
<organism evidence="1">
    <name type="scientific">Timema genevievae</name>
    <name type="common">Walking stick</name>
    <dbReference type="NCBI Taxonomy" id="629358"/>
    <lineage>
        <taxon>Eukaryota</taxon>
        <taxon>Metazoa</taxon>
        <taxon>Ecdysozoa</taxon>
        <taxon>Arthropoda</taxon>
        <taxon>Hexapoda</taxon>
        <taxon>Insecta</taxon>
        <taxon>Pterygota</taxon>
        <taxon>Neoptera</taxon>
        <taxon>Polyneoptera</taxon>
        <taxon>Phasmatodea</taxon>
        <taxon>Timematodea</taxon>
        <taxon>Timematoidea</taxon>
        <taxon>Timematidae</taxon>
        <taxon>Timema</taxon>
    </lineage>
</organism>
<sequence length="236" mass="25971">MEKASTERMLEKLMADVEANKNKSHLDKTVCTVTLDLPGAVTRGALDLFLQRVLWETASDDSEQRPDDRVSVIRLKLRGGKSGLFGTVLITSCVRWKLSNGNIYCLVQVLQWIVGDRYEQGIADSRSAALAPSCVSRGSVLVCEACCMLPIPQVHRTPILTSRNTTTRRKGEGGGVLLPMFANKPPSLPLPYLLPHDLLAAAPTEHKERVGGKKTWYPPHLSTRRHEYIGGAALCI</sequence>
<evidence type="ECO:0000313" key="1">
    <source>
        <dbReference type="EMBL" id="CAD7586120.1"/>
    </source>
</evidence>
<dbReference type="AlphaFoldDB" id="A0A7R9JPH5"/>
<name>A0A7R9JPH5_TIMGE</name>
<reference evidence="1" key="1">
    <citation type="submission" date="2020-11" db="EMBL/GenBank/DDBJ databases">
        <authorList>
            <person name="Tran Van P."/>
        </authorList>
    </citation>
    <scope>NUCLEOTIDE SEQUENCE</scope>
</reference>